<dbReference type="InterPro" id="IPR028082">
    <property type="entry name" value="Peripla_BP_I"/>
</dbReference>
<dbReference type="PROSITE" id="PS50932">
    <property type="entry name" value="HTH_LACI_2"/>
    <property type="match status" value="1"/>
</dbReference>
<dbReference type="InterPro" id="IPR046335">
    <property type="entry name" value="LacI/GalR-like_sensor"/>
</dbReference>
<dbReference type="Gene3D" id="3.40.50.2300">
    <property type="match status" value="2"/>
</dbReference>
<dbReference type="PANTHER" id="PTHR30146">
    <property type="entry name" value="LACI-RELATED TRANSCRIPTIONAL REPRESSOR"/>
    <property type="match status" value="1"/>
</dbReference>
<feature type="domain" description="HTH lacI-type" evidence="4">
    <location>
        <begin position="5"/>
        <end position="59"/>
    </location>
</feature>
<dbReference type="SUPFAM" id="SSF53822">
    <property type="entry name" value="Periplasmic binding protein-like I"/>
    <property type="match status" value="1"/>
</dbReference>
<dbReference type="Pfam" id="PF00356">
    <property type="entry name" value="LacI"/>
    <property type="match status" value="1"/>
</dbReference>
<evidence type="ECO:0000259" key="4">
    <source>
        <dbReference type="PROSITE" id="PS50932"/>
    </source>
</evidence>
<dbReference type="SMART" id="SM00354">
    <property type="entry name" value="HTH_LACI"/>
    <property type="match status" value="1"/>
</dbReference>
<dbReference type="GO" id="GO:0000976">
    <property type="term" value="F:transcription cis-regulatory region binding"/>
    <property type="evidence" value="ECO:0007669"/>
    <property type="project" value="TreeGrafter"/>
</dbReference>
<keyword evidence="6" id="KW-1185">Reference proteome</keyword>
<reference evidence="5 6" key="1">
    <citation type="submission" date="2016-07" db="EMBL/GenBank/DDBJ databases">
        <title>Developing Vibrio natriegens as a novel, fast-growing host for biotechnology.</title>
        <authorList>
            <person name="Weinstock M.T."/>
            <person name="Hesek E.D."/>
            <person name="Wilson C.M."/>
            <person name="Gibson D.G."/>
        </authorList>
    </citation>
    <scope>NUCLEOTIDE SEQUENCE [LARGE SCALE GENOMIC DNA]</scope>
    <source>
        <strain evidence="5 6">ATCC 14048</strain>
    </source>
</reference>
<dbReference type="Proteomes" id="UP000092741">
    <property type="component" value="Chromosome 2"/>
</dbReference>
<protein>
    <submittedName>
        <fullName evidence="5">LacI family transcriptional regulator</fullName>
    </submittedName>
</protein>
<evidence type="ECO:0000313" key="5">
    <source>
        <dbReference type="EMBL" id="ANQ14395.1"/>
    </source>
</evidence>
<keyword evidence="2" id="KW-0238">DNA-binding</keyword>
<dbReference type="Pfam" id="PF13377">
    <property type="entry name" value="Peripla_BP_3"/>
    <property type="match status" value="1"/>
</dbReference>
<accession>A0AAN0Y770</accession>
<sequence length="361" mass="39368">MTVNVTFKDVAKLAGVSTQTVSRVTNGSDNVAEKTRARVNQAIKQLGYVPNKGAQMLSRAKSTNIGLITLDMALHGAALIANGVRRKANELSLGTAFSVVAGPGLNHVQASMRELIAQQVDCVILNVPLTAEEAEHLDEQFPSLHLIFIDVPEGTSVHYVHCEHRHGSAEVVKHLVEGGREQFLLISGPPESSASNIRLNTWLHEINAANKVVSYQYQGDWMASSGYLAVKEGVAKQVAFDAVIVASDQMALGALRALDELQIDVPDQVAVVGFDGITDSAYFTPPLTTVKQDFTAIGKQAVIEAINLKDQHSPNNQRLRQINIPVELIVRRSSTESKRMDQNNKLKIKQLLRKVESLLDD</sequence>
<gene>
    <name evidence="5" type="ORF">BA890_16700</name>
</gene>
<dbReference type="EMBL" id="CP016346">
    <property type="protein sequence ID" value="ANQ14395.1"/>
    <property type="molecule type" value="Genomic_DNA"/>
</dbReference>
<dbReference type="Gene3D" id="1.10.260.40">
    <property type="entry name" value="lambda repressor-like DNA-binding domains"/>
    <property type="match status" value="1"/>
</dbReference>
<dbReference type="CDD" id="cd01392">
    <property type="entry name" value="HTH_LacI"/>
    <property type="match status" value="1"/>
</dbReference>
<dbReference type="AlphaFoldDB" id="A0AAN0Y770"/>
<dbReference type="PRINTS" id="PR00036">
    <property type="entry name" value="HTHLACI"/>
</dbReference>
<keyword evidence="3" id="KW-0804">Transcription</keyword>
<evidence type="ECO:0000256" key="1">
    <source>
        <dbReference type="ARBA" id="ARBA00023015"/>
    </source>
</evidence>
<evidence type="ECO:0000256" key="3">
    <source>
        <dbReference type="ARBA" id="ARBA00023163"/>
    </source>
</evidence>
<dbReference type="InterPro" id="IPR000843">
    <property type="entry name" value="HTH_LacI"/>
</dbReference>
<organism evidence="5 6">
    <name type="scientific">Vibrio natriegens NBRC 15636 = ATCC 14048 = DSM 759</name>
    <dbReference type="NCBI Taxonomy" id="1219067"/>
    <lineage>
        <taxon>Bacteria</taxon>
        <taxon>Pseudomonadati</taxon>
        <taxon>Pseudomonadota</taxon>
        <taxon>Gammaproteobacteria</taxon>
        <taxon>Vibrionales</taxon>
        <taxon>Vibrionaceae</taxon>
        <taxon>Vibrio</taxon>
    </lineage>
</organism>
<dbReference type="GO" id="GO:0003700">
    <property type="term" value="F:DNA-binding transcription factor activity"/>
    <property type="evidence" value="ECO:0007669"/>
    <property type="project" value="TreeGrafter"/>
</dbReference>
<evidence type="ECO:0000313" key="6">
    <source>
        <dbReference type="Proteomes" id="UP000092741"/>
    </source>
</evidence>
<keyword evidence="1" id="KW-0805">Transcription regulation</keyword>
<evidence type="ECO:0000256" key="2">
    <source>
        <dbReference type="ARBA" id="ARBA00023125"/>
    </source>
</evidence>
<proteinExistence type="predicted"/>
<name>A0AAN0Y770_VIBNA</name>
<dbReference type="SUPFAM" id="SSF47413">
    <property type="entry name" value="lambda repressor-like DNA-binding domains"/>
    <property type="match status" value="1"/>
</dbReference>
<dbReference type="NCBIfam" id="NF007075">
    <property type="entry name" value="PRK09526.1"/>
    <property type="match status" value="1"/>
</dbReference>
<dbReference type="InterPro" id="IPR010982">
    <property type="entry name" value="Lambda_DNA-bd_dom_sf"/>
</dbReference>
<dbReference type="PANTHER" id="PTHR30146:SF153">
    <property type="entry name" value="LACTOSE OPERON REPRESSOR"/>
    <property type="match status" value="1"/>
</dbReference>